<dbReference type="InterPro" id="IPR017871">
    <property type="entry name" value="ABC_transporter-like_CS"/>
</dbReference>
<dbReference type="GO" id="GO:0005524">
    <property type="term" value="F:ATP binding"/>
    <property type="evidence" value="ECO:0007669"/>
    <property type="project" value="UniProtKB-KW"/>
</dbReference>
<dbReference type="GO" id="GO:0055085">
    <property type="term" value="P:transmembrane transport"/>
    <property type="evidence" value="ECO:0007669"/>
    <property type="project" value="UniProtKB-ARBA"/>
</dbReference>
<dbReference type="InterPro" id="IPR003439">
    <property type="entry name" value="ABC_transporter-like_ATP-bd"/>
</dbReference>
<evidence type="ECO:0000259" key="5">
    <source>
        <dbReference type="PROSITE" id="PS50893"/>
    </source>
</evidence>
<protein>
    <recommendedName>
        <fullName evidence="5">ABC transporter domain-containing protein</fullName>
    </recommendedName>
</protein>
<dbReference type="AlphaFoldDB" id="A0A8J3TDE6"/>
<dbReference type="PROSITE" id="PS00211">
    <property type="entry name" value="ABC_TRANSPORTER_1"/>
    <property type="match status" value="1"/>
</dbReference>
<dbReference type="InterPro" id="IPR050319">
    <property type="entry name" value="ABC_transp_ATP-bind"/>
</dbReference>
<dbReference type="EMBL" id="BOON01000028">
    <property type="protein sequence ID" value="GII23461.1"/>
    <property type="molecule type" value="Genomic_DNA"/>
</dbReference>
<evidence type="ECO:0000256" key="1">
    <source>
        <dbReference type="ARBA" id="ARBA00005417"/>
    </source>
</evidence>
<keyword evidence="7" id="KW-1185">Reference proteome</keyword>
<dbReference type="SMART" id="SM00382">
    <property type="entry name" value="AAA"/>
    <property type="match status" value="1"/>
</dbReference>
<dbReference type="Pfam" id="PF00005">
    <property type="entry name" value="ABC_tran"/>
    <property type="match status" value="1"/>
</dbReference>
<dbReference type="PROSITE" id="PS50893">
    <property type="entry name" value="ABC_TRANSPORTER_2"/>
    <property type="match status" value="1"/>
</dbReference>
<dbReference type="RefSeq" id="WP_203935643.1">
    <property type="nucleotide sequence ID" value="NZ_BOON01000028.1"/>
</dbReference>
<feature type="domain" description="ABC transporter" evidence="5">
    <location>
        <begin position="9"/>
        <end position="257"/>
    </location>
</feature>
<evidence type="ECO:0000256" key="4">
    <source>
        <dbReference type="ARBA" id="ARBA00022840"/>
    </source>
</evidence>
<organism evidence="6 7">
    <name type="scientific">Planosporangium mesophilum</name>
    <dbReference type="NCBI Taxonomy" id="689768"/>
    <lineage>
        <taxon>Bacteria</taxon>
        <taxon>Bacillati</taxon>
        <taxon>Actinomycetota</taxon>
        <taxon>Actinomycetes</taxon>
        <taxon>Micromonosporales</taxon>
        <taxon>Micromonosporaceae</taxon>
        <taxon>Planosporangium</taxon>
    </lineage>
</organism>
<dbReference type="GO" id="GO:0016887">
    <property type="term" value="F:ATP hydrolysis activity"/>
    <property type="evidence" value="ECO:0007669"/>
    <property type="project" value="InterPro"/>
</dbReference>
<dbReference type="InterPro" id="IPR027417">
    <property type="entry name" value="P-loop_NTPase"/>
</dbReference>
<keyword evidence="2" id="KW-0813">Transport</keyword>
<evidence type="ECO:0000313" key="6">
    <source>
        <dbReference type="EMBL" id="GII23461.1"/>
    </source>
</evidence>
<evidence type="ECO:0000313" key="7">
    <source>
        <dbReference type="Proteomes" id="UP000599074"/>
    </source>
</evidence>
<dbReference type="CDD" id="cd03257">
    <property type="entry name" value="ABC_NikE_OppD_transporters"/>
    <property type="match status" value="1"/>
</dbReference>
<comment type="similarity">
    <text evidence="1">Belongs to the ABC transporter superfamily.</text>
</comment>
<dbReference type="PANTHER" id="PTHR43776">
    <property type="entry name" value="TRANSPORT ATP-BINDING PROTEIN"/>
    <property type="match status" value="1"/>
</dbReference>
<accession>A0A8J3TDE6</accession>
<reference evidence="6" key="1">
    <citation type="submission" date="2021-01" db="EMBL/GenBank/DDBJ databases">
        <title>Whole genome shotgun sequence of Planosporangium mesophilum NBRC 109066.</title>
        <authorList>
            <person name="Komaki H."/>
            <person name="Tamura T."/>
        </authorList>
    </citation>
    <scope>NUCLEOTIDE SEQUENCE</scope>
    <source>
        <strain evidence="6">NBRC 109066</strain>
    </source>
</reference>
<gene>
    <name evidence="6" type="ORF">Pme01_30580</name>
</gene>
<dbReference type="PANTHER" id="PTHR43776:SF7">
    <property type="entry name" value="D,D-DIPEPTIDE TRANSPORT ATP-BINDING PROTEIN DDPF-RELATED"/>
    <property type="match status" value="1"/>
</dbReference>
<evidence type="ECO:0000256" key="3">
    <source>
        <dbReference type="ARBA" id="ARBA00022741"/>
    </source>
</evidence>
<comment type="caution">
    <text evidence="6">The sequence shown here is derived from an EMBL/GenBank/DDBJ whole genome shotgun (WGS) entry which is preliminary data.</text>
</comment>
<name>A0A8J3TDE6_9ACTN</name>
<dbReference type="InterPro" id="IPR003593">
    <property type="entry name" value="AAA+_ATPase"/>
</dbReference>
<dbReference type="Gene3D" id="3.40.50.300">
    <property type="entry name" value="P-loop containing nucleotide triphosphate hydrolases"/>
    <property type="match status" value="1"/>
</dbReference>
<proteinExistence type="inferred from homology"/>
<dbReference type="SUPFAM" id="SSF52540">
    <property type="entry name" value="P-loop containing nucleoside triphosphate hydrolases"/>
    <property type="match status" value="1"/>
</dbReference>
<keyword evidence="4" id="KW-0067">ATP-binding</keyword>
<evidence type="ECO:0000256" key="2">
    <source>
        <dbReference type="ARBA" id="ARBA00022448"/>
    </source>
</evidence>
<dbReference type="Proteomes" id="UP000599074">
    <property type="component" value="Unassembled WGS sequence"/>
</dbReference>
<keyword evidence="3" id="KW-0547">Nucleotide-binding</keyword>
<sequence>MPEARSSVYRLESVDKVYKARRSSLFQPATQIQALRDVSFEIFEGESVGIVGESGSGKSTLSRILLGMDQPTRGEVRFRGRSLRGANREVRGRLIRDVQMVFQDPSASLDPKMPVGVAIAEPLRALGIEGDRAARVRELLELVGLPADVVRRYPHEFSGGQRQRIAIARALAPRPRVLVADEPVSALDVSVQDQIITLLNHLRQTLGLTLLMVAHDLAVVQLLCERTIVMNQGRIEEEGPTSTILTAPRSGYAQKLLHDAKFFDLRSDHATS</sequence>